<comment type="similarity">
    <text evidence="5">Belongs to the FMN-dependent alpha-hydroxy acid dehydrogenase family.</text>
</comment>
<evidence type="ECO:0000313" key="7">
    <source>
        <dbReference type="EMBL" id="CAB4336898.1"/>
    </source>
</evidence>
<keyword evidence="3" id="KW-0288">FMN</keyword>
<gene>
    <name evidence="8" type="ORF">UFOPK2824_00697</name>
    <name evidence="9" type="ORF">UFOPK3037_01102</name>
    <name evidence="10" type="ORF">UFOPK3278_01013</name>
    <name evidence="7" type="ORF">UFOPK3925_00654</name>
</gene>
<evidence type="ECO:0000259" key="6">
    <source>
        <dbReference type="PROSITE" id="PS51349"/>
    </source>
</evidence>
<keyword evidence="4" id="KW-0560">Oxidoreductase</keyword>
<dbReference type="GO" id="GO:0010181">
    <property type="term" value="F:FMN binding"/>
    <property type="evidence" value="ECO:0007669"/>
    <property type="project" value="InterPro"/>
</dbReference>
<dbReference type="PANTHER" id="PTHR10578:SF107">
    <property type="entry name" value="2-HYDROXYACID OXIDASE 1"/>
    <property type="match status" value="1"/>
</dbReference>
<dbReference type="InterPro" id="IPR013785">
    <property type="entry name" value="Aldolase_TIM"/>
</dbReference>
<feature type="domain" description="FMN hydroxy acid dehydrogenase" evidence="6">
    <location>
        <begin position="26"/>
        <end position="404"/>
    </location>
</feature>
<evidence type="ECO:0000256" key="1">
    <source>
        <dbReference type="ARBA" id="ARBA00001917"/>
    </source>
</evidence>
<dbReference type="SUPFAM" id="SSF51395">
    <property type="entry name" value="FMN-linked oxidoreductases"/>
    <property type="match status" value="1"/>
</dbReference>
<dbReference type="EMBL" id="CAFAAO010000014">
    <property type="protein sequence ID" value="CAB4808256.1"/>
    <property type="molecule type" value="Genomic_DNA"/>
</dbReference>
<dbReference type="PROSITE" id="PS00557">
    <property type="entry name" value="FMN_HYDROXY_ACID_DH_1"/>
    <property type="match status" value="1"/>
</dbReference>
<organism evidence="7">
    <name type="scientific">freshwater metagenome</name>
    <dbReference type="NCBI Taxonomy" id="449393"/>
    <lineage>
        <taxon>unclassified sequences</taxon>
        <taxon>metagenomes</taxon>
        <taxon>ecological metagenomes</taxon>
    </lineage>
</organism>
<keyword evidence="2" id="KW-0285">Flavoprotein</keyword>
<dbReference type="EMBL" id="CAESAD010000003">
    <property type="protein sequence ID" value="CAB4336898.1"/>
    <property type="molecule type" value="Genomic_DNA"/>
</dbReference>
<protein>
    <submittedName>
        <fullName evidence="7">Unannotated protein</fullName>
    </submittedName>
</protein>
<evidence type="ECO:0000313" key="9">
    <source>
        <dbReference type="EMBL" id="CAB4808256.1"/>
    </source>
</evidence>
<dbReference type="EMBL" id="CAFBIX010000044">
    <property type="protein sequence ID" value="CAB4849361.1"/>
    <property type="molecule type" value="Genomic_DNA"/>
</dbReference>
<dbReference type="Gene3D" id="3.20.20.70">
    <property type="entry name" value="Aldolase class I"/>
    <property type="match status" value="1"/>
</dbReference>
<evidence type="ECO:0000256" key="5">
    <source>
        <dbReference type="ARBA" id="ARBA00024042"/>
    </source>
</evidence>
<evidence type="ECO:0000256" key="4">
    <source>
        <dbReference type="ARBA" id="ARBA00023002"/>
    </source>
</evidence>
<dbReference type="EMBL" id="CAEZZD010000096">
    <property type="protein sequence ID" value="CAB4750924.1"/>
    <property type="molecule type" value="Genomic_DNA"/>
</dbReference>
<dbReference type="InterPro" id="IPR000262">
    <property type="entry name" value="FMN-dep_DH"/>
</dbReference>
<name>A0A6J5Z687_9ZZZZ</name>
<comment type="cofactor">
    <cofactor evidence="1">
        <name>FMN</name>
        <dbReference type="ChEBI" id="CHEBI:58210"/>
    </cofactor>
</comment>
<dbReference type="PANTHER" id="PTHR10578">
    <property type="entry name" value="S -2-HYDROXY-ACID OXIDASE-RELATED"/>
    <property type="match status" value="1"/>
</dbReference>
<dbReference type="AlphaFoldDB" id="A0A6J5Z687"/>
<accession>A0A6J5Z687</accession>
<dbReference type="Pfam" id="PF01070">
    <property type="entry name" value="FMN_dh"/>
    <property type="match status" value="1"/>
</dbReference>
<evidence type="ECO:0000256" key="2">
    <source>
        <dbReference type="ARBA" id="ARBA00022630"/>
    </source>
</evidence>
<dbReference type="PIRSF" id="PIRSF000138">
    <property type="entry name" value="Al-hdrx_acd_dh"/>
    <property type="match status" value="1"/>
</dbReference>
<sequence>MSKRQLPRWSDLKPILGFKSPFSRTDEVAHAVTISQLRTIGKGKTPRAVFDYTDGAAGEELSYGRAYEAYRRLEFHPHVLRDVSSVDTSISIFGQKSALPFVFSPTGFTRMMHYQGEPAVAKVAAEFGIPYTLSTLGTTSIEDLAAAAPETRKWFQLYLWREKATRYELVERAAAAGYEAIMLTVDTVVGGMRVRDVENGLTIPPQLTLKTMADMARYPKWWGNLLTTKPLEFASLKSTGGTVAELMNNVFDPSITMKDVEWLKENWPGKLIVKGVQNVNDAAMLANAGVDAVVLSNHGGRQLDRSVVPLELLPSVKAAISGTATQLFIDGGALSGSDVVGGIGLGADAVLVGRAYLYGIMAGGEAGVRRAAQILQGEVEQTMRLMGITSLDQLTPDMVRFRGQGTS</sequence>
<evidence type="ECO:0000256" key="3">
    <source>
        <dbReference type="ARBA" id="ARBA00022643"/>
    </source>
</evidence>
<evidence type="ECO:0000313" key="10">
    <source>
        <dbReference type="EMBL" id="CAB4849361.1"/>
    </source>
</evidence>
<dbReference type="PROSITE" id="PS51349">
    <property type="entry name" value="FMN_HYDROXY_ACID_DH_2"/>
    <property type="match status" value="1"/>
</dbReference>
<dbReference type="InterPro" id="IPR037396">
    <property type="entry name" value="FMN_HAD"/>
</dbReference>
<evidence type="ECO:0000313" key="8">
    <source>
        <dbReference type="EMBL" id="CAB4750924.1"/>
    </source>
</evidence>
<proteinExistence type="inferred from homology"/>
<dbReference type="InterPro" id="IPR008259">
    <property type="entry name" value="FMN_hydac_DH_AS"/>
</dbReference>
<dbReference type="CDD" id="cd02809">
    <property type="entry name" value="alpha_hydroxyacid_oxid_FMN"/>
    <property type="match status" value="1"/>
</dbReference>
<dbReference type="InterPro" id="IPR012133">
    <property type="entry name" value="Alpha-hydoxy_acid_DH_FMN"/>
</dbReference>
<reference evidence="7" key="1">
    <citation type="submission" date="2020-05" db="EMBL/GenBank/DDBJ databases">
        <authorList>
            <person name="Chiriac C."/>
            <person name="Salcher M."/>
            <person name="Ghai R."/>
            <person name="Kavagutti S V."/>
        </authorList>
    </citation>
    <scope>NUCLEOTIDE SEQUENCE</scope>
</reference>
<dbReference type="GO" id="GO:0016614">
    <property type="term" value="F:oxidoreductase activity, acting on CH-OH group of donors"/>
    <property type="evidence" value="ECO:0007669"/>
    <property type="project" value="UniProtKB-ARBA"/>
</dbReference>
<dbReference type="FunFam" id="3.20.20.70:FF:000029">
    <property type="entry name" value="L-lactate dehydrogenase"/>
    <property type="match status" value="1"/>
</dbReference>